<feature type="compositionally biased region" description="Basic and acidic residues" evidence="1">
    <location>
        <begin position="191"/>
        <end position="200"/>
    </location>
</feature>
<dbReference type="EMBL" id="MU856878">
    <property type="protein sequence ID" value="KAK4155898.1"/>
    <property type="molecule type" value="Genomic_DNA"/>
</dbReference>
<comment type="caution">
    <text evidence="2">The sequence shown here is derived from an EMBL/GenBank/DDBJ whole genome shotgun (WGS) entry which is preliminary data.</text>
</comment>
<feature type="compositionally biased region" description="Basic and acidic residues" evidence="1">
    <location>
        <begin position="207"/>
        <end position="218"/>
    </location>
</feature>
<feature type="compositionally biased region" description="Basic and acidic residues" evidence="1">
    <location>
        <begin position="80"/>
        <end position="107"/>
    </location>
</feature>
<feature type="compositionally biased region" description="Gly residues" evidence="1">
    <location>
        <begin position="351"/>
        <end position="360"/>
    </location>
</feature>
<feature type="compositionally biased region" description="Basic residues" evidence="1">
    <location>
        <begin position="373"/>
        <end position="382"/>
    </location>
</feature>
<name>A0AAN6VQF7_9PEZI</name>
<feature type="compositionally biased region" description="Basic and acidic residues" evidence="1">
    <location>
        <begin position="302"/>
        <end position="315"/>
    </location>
</feature>
<evidence type="ECO:0000313" key="3">
    <source>
        <dbReference type="Proteomes" id="UP001302745"/>
    </source>
</evidence>
<feature type="region of interest" description="Disordered" evidence="1">
    <location>
        <begin position="1"/>
        <end position="382"/>
    </location>
</feature>
<evidence type="ECO:0008006" key="4">
    <source>
        <dbReference type="Google" id="ProtNLM"/>
    </source>
</evidence>
<feature type="compositionally biased region" description="Low complexity" evidence="1">
    <location>
        <begin position="167"/>
        <end position="181"/>
    </location>
</feature>
<organism evidence="2 3">
    <name type="scientific">Chaetomidium leptoderma</name>
    <dbReference type="NCBI Taxonomy" id="669021"/>
    <lineage>
        <taxon>Eukaryota</taxon>
        <taxon>Fungi</taxon>
        <taxon>Dikarya</taxon>
        <taxon>Ascomycota</taxon>
        <taxon>Pezizomycotina</taxon>
        <taxon>Sordariomycetes</taxon>
        <taxon>Sordariomycetidae</taxon>
        <taxon>Sordariales</taxon>
        <taxon>Chaetomiaceae</taxon>
        <taxon>Chaetomidium</taxon>
    </lineage>
</organism>
<feature type="compositionally biased region" description="Basic and acidic residues" evidence="1">
    <location>
        <begin position="323"/>
        <end position="341"/>
    </location>
</feature>
<evidence type="ECO:0000313" key="2">
    <source>
        <dbReference type="EMBL" id="KAK4155898.1"/>
    </source>
</evidence>
<protein>
    <recommendedName>
        <fullName evidence="4">Glycine-rich cell wall structural protein 1</fullName>
    </recommendedName>
</protein>
<feature type="compositionally biased region" description="Polar residues" evidence="1">
    <location>
        <begin position="156"/>
        <end position="166"/>
    </location>
</feature>
<sequence length="382" mass="39128">MDTITNLTHAASKAIWGETQGHEEPVSGKMGNVSAGEPYDAGNIEPNEAALSSTEKKDNDNTSPATTTRTTGTTAPEPMPKPEVEAATKPRFVEEKPSLSETQREESQSQPTNPAGPAKFAPSAIAMRGDSTKAQNDTRPPAPSTEEATADKSHIDTSTTSPMASGTDTTDTATTTNTKAAATEKEETDTLDAKDPDIKLDGPGPRPLEEIAREHGGDAARVAAPSGSGSGSNLPEDSAGGAAAAAAEHQRRDSGKGLGGSDDNDDKKTPVVGTGEGTGEEYVKSSGLKADGGDFDASRPGAGREADRLLEEKGVVHHPGAPDTHHKTTPDTHHGTHDAHRTSTGASTGSSGNGADAGGNGKHKVGLKEKIKAKLHKSSTSA</sequence>
<dbReference type="AlphaFoldDB" id="A0AAN6VQF7"/>
<keyword evidence="3" id="KW-1185">Reference proteome</keyword>
<proteinExistence type="predicted"/>
<reference evidence="2" key="2">
    <citation type="submission" date="2023-05" db="EMBL/GenBank/DDBJ databases">
        <authorList>
            <consortium name="Lawrence Berkeley National Laboratory"/>
            <person name="Steindorff A."/>
            <person name="Hensen N."/>
            <person name="Bonometti L."/>
            <person name="Westerberg I."/>
            <person name="Brannstrom I.O."/>
            <person name="Guillou S."/>
            <person name="Cros-Aarteil S."/>
            <person name="Calhoun S."/>
            <person name="Haridas S."/>
            <person name="Kuo A."/>
            <person name="Mondo S."/>
            <person name="Pangilinan J."/>
            <person name="Riley R."/>
            <person name="Labutti K."/>
            <person name="Andreopoulos B."/>
            <person name="Lipzen A."/>
            <person name="Chen C."/>
            <person name="Yanf M."/>
            <person name="Daum C."/>
            <person name="Ng V."/>
            <person name="Clum A."/>
            <person name="Ohm R."/>
            <person name="Martin F."/>
            <person name="Silar P."/>
            <person name="Natvig D."/>
            <person name="Lalanne C."/>
            <person name="Gautier V."/>
            <person name="Ament-Velasquez S.L."/>
            <person name="Kruys A."/>
            <person name="Hutchinson M.I."/>
            <person name="Powell A.J."/>
            <person name="Barry K."/>
            <person name="Miller A.N."/>
            <person name="Grigoriev I.V."/>
            <person name="Debuchy R."/>
            <person name="Gladieux P."/>
            <person name="Thoren M.H."/>
            <person name="Johannesson H."/>
        </authorList>
    </citation>
    <scope>NUCLEOTIDE SEQUENCE</scope>
    <source>
        <strain evidence="2">CBS 538.74</strain>
    </source>
</reference>
<accession>A0AAN6VQF7</accession>
<dbReference type="Proteomes" id="UP001302745">
    <property type="component" value="Unassembled WGS sequence"/>
</dbReference>
<evidence type="ECO:0000256" key="1">
    <source>
        <dbReference type="SAM" id="MobiDB-lite"/>
    </source>
</evidence>
<reference evidence="2" key="1">
    <citation type="journal article" date="2023" name="Mol. Phylogenet. Evol.">
        <title>Genome-scale phylogeny and comparative genomics of the fungal order Sordariales.</title>
        <authorList>
            <person name="Hensen N."/>
            <person name="Bonometti L."/>
            <person name="Westerberg I."/>
            <person name="Brannstrom I.O."/>
            <person name="Guillou S."/>
            <person name="Cros-Aarteil S."/>
            <person name="Calhoun S."/>
            <person name="Haridas S."/>
            <person name="Kuo A."/>
            <person name="Mondo S."/>
            <person name="Pangilinan J."/>
            <person name="Riley R."/>
            <person name="LaButti K."/>
            <person name="Andreopoulos B."/>
            <person name="Lipzen A."/>
            <person name="Chen C."/>
            <person name="Yan M."/>
            <person name="Daum C."/>
            <person name="Ng V."/>
            <person name="Clum A."/>
            <person name="Steindorff A."/>
            <person name="Ohm R.A."/>
            <person name="Martin F."/>
            <person name="Silar P."/>
            <person name="Natvig D.O."/>
            <person name="Lalanne C."/>
            <person name="Gautier V."/>
            <person name="Ament-Velasquez S.L."/>
            <person name="Kruys A."/>
            <person name="Hutchinson M.I."/>
            <person name="Powell A.J."/>
            <person name="Barry K."/>
            <person name="Miller A.N."/>
            <person name="Grigoriev I.V."/>
            <person name="Debuchy R."/>
            <person name="Gladieux P."/>
            <person name="Hiltunen Thoren M."/>
            <person name="Johannesson H."/>
        </authorList>
    </citation>
    <scope>NUCLEOTIDE SEQUENCE</scope>
    <source>
        <strain evidence="2">CBS 538.74</strain>
    </source>
</reference>
<feature type="compositionally biased region" description="Low complexity" evidence="1">
    <location>
        <begin position="62"/>
        <end position="74"/>
    </location>
</feature>
<gene>
    <name evidence="2" type="ORF">C8A00DRAFT_41536</name>
</gene>